<dbReference type="InterPro" id="IPR011335">
    <property type="entry name" value="Restrct_endonuc-II-like"/>
</dbReference>
<evidence type="ECO:0000259" key="1">
    <source>
        <dbReference type="Pfam" id="PF05685"/>
    </source>
</evidence>
<name>A0A443IJ28_9BACI</name>
<dbReference type="InterPro" id="IPR008538">
    <property type="entry name" value="Uma2"/>
</dbReference>
<dbReference type="Gene3D" id="3.90.1570.10">
    <property type="entry name" value="tt1808, chain A"/>
    <property type="match status" value="1"/>
</dbReference>
<feature type="domain" description="Putative restriction endonuclease" evidence="1">
    <location>
        <begin position="21"/>
        <end position="190"/>
    </location>
</feature>
<evidence type="ECO:0000313" key="2">
    <source>
        <dbReference type="EMBL" id="RWR04136.1"/>
    </source>
</evidence>
<gene>
    <name evidence="2" type="ORF">D4N35_017465</name>
</gene>
<evidence type="ECO:0000313" key="3">
    <source>
        <dbReference type="Proteomes" id="UP000273811"/>
    </source>
</evidence>
<protein>
    <submittedName>
        <fullName evidence="2">Uma2 family endonuclease</fullName>
    </submittedName>
</protein>
<dbReference type="SUPFAM" id="SSF52980">
    <property type="entry name" value="Restriction endonuclease-like"/>
    <property type="match status" value="1"/>
</dbReference>
<reference evidence="2" key="1">
    <citation type="submission" date="2018-12" db="EMBL/GenBank/DDBJ databases">
        <authorList>
            <person name="Sun L."/>
            <person name="Chen Z."/>
        </authorList>
    </citation>
    <scope>NUCLEOTIDE SEQUENCE [LARGE SCALE GENOMIC DNA]</scope>
    <source>
        <strain evidence="2">DSM 16012</strain>
    </source>
</reference>
<keyword evidence="2" id="KW-0540">Nuclease</keyword>
<keyword evidence="2" id="KW-0378">Hydrolase</keyword>
<dbReference type="GO" id="GO:0004519">
    <property type="term" value="F:endonuclease activity"/>
    <property type="evidence" value="ECO:0007669"/>
    <property type="project" value="UniProtKB-KW"/>
</dbReference>
<accession>A0A443IJ28</accession>
<organism evidence="2 3">
    <name type="scientific">Siminovitchia fortis</name>
    <dbReference type="NCBI Taxonomy" id="254758"/>
    <lineage>
        <taxon>Bacteria</taxon>
        <taxon>Bacillati</taxon>
        <taxon>Bacillota</taxon>
        <taxon>Bacilli</taxon>
        <taxon>Bacillales</taxon>
        <taxon>Bacillaceae</taxon>
        <taxon>Siminovitchia</taxon>
    </lineage>
</organism>
<dbReference type="CDD" id="cd06260">
    <property type="entry name" value="DUF820-like"/>
    <property type="match status" value="1"/>
</dbReference>
<dbReference type="InterPro" id="IPR012296">
    <property type="entry name" value="Nuclease_put_TT1808"/>
</dbReference>
<dbReference type="OrthoDB" id="9808428at2"/>
<sequence>MRWWTVIELKVPGDRLISFMEYEEMRKDSDERLEYVDGVVYMSPSPSTRHQRISVKLSAKLFNLLDGTGCEVLTAPYDIELAGGEKDEQPTVIIPDLSVICDQSGFTDQRYIGTPDLIIEIVSPSNQSYDLIFKTNLYQKNKVKEYWIVNPILDNIMVYTLDENDQYCLVENEKEGIVKSRIIEGFEVDVQAIFN</sequence>
<proteinExistence type="predicted"/>
<keyword evidence="2" id="KW-0255">Endonuclease</keyword>
<dbReference type="PANTHER" id="PTHR36558">
    <property type="entry name" value="GLR1098 PROTEIN"/>
    <property type="match status" value="1"/>
</dbReference>
<dbReference type="Pfam" id="PF05685">
    <property type="entry name" value="Uma2"/>
    <property type="match status" value="1"/>
</dbReference>
<dbReference type="EMBL" id="QYTU02000072">
    <property type="protein sequence ID" value="RWR04136.1"/>
    <property type="molecule type" value="Genomic_DNA"/>
</dbReference>
<dbReference type="Proteomes" id="UP000273811">
    <property type="component" value="Unassembled WGS sequence"/>
</dbReference>
<dbReference type="AlphaFoldDB" id="A0A443IJ28"/>
<keyword evidence="3" id="KW-1185">Reference proteome</keyword>
<comment type="caution">
    <text evidence="2">The sequence shown here is derived from an EMBL/GenBank/DDBJ whole genome shotgun (WGS) entry which is preliminary data.</text>
</comment>
<dbReference type="PANTHER" id="PTHR36558:SF1">
    <property type="entry name" value="RESTRICTION ENDONUCLEASE DOMAIN-CONTAINING PROTEIN-RELATED"/>
    <property type="match status" value="1"/>
</dbReference>